<evidence type="ECO:0000256" key="1">
    <source>
        <dbReference type="SAM" id="MobiDB-lite"/>
    </source>
</evidence>
<dbReference type="AlphaFoldDB" id="A0A2C6LD21"/>
<sequence length="239" mass="27021">MAAQSEWAREPPARNMESMLSFASVRTEDLSGPPLQYAGTTAVQETVKSTEEVIGEMRVWLKTGVAPDGTRMVMEESWQWPQDYYQATARADVNHECLPPQSAIDYYYWETPFLAHIGNINLVMMHSQVNMPDGTHCPADRLLYEKHHSRRLQRLAEKKTQVERREREEFLREVPASHHRGAAARLPTNSWMSREDARHAPHHVPVSSAVIEARQAGAAQPSNTVAEVQQSESPAPEQA</sequence>
<evidence type="ECO:0000313" key="3">
    <source>
        <dbReference type="Proteomes" id="UP000221165"/>
    </source>
</evidence>
<reference evidence="2 3" key="1">
    <citation type="journal article" date="2017" name="Int. J. Parasitol.">
        <title>The genome of the protozoan parasite Cystoisospora suis and a reverse vaccinology approach to identify vaccine candidates.</title>
        <authorList>
            <person name="Palmieri N."/>
            <person name="Shrestha A."/>
            <person name="Ruttkowski B."/>
            <person name="Beck T."/>
            <person name="Vogl C."/>
            <person name="Tomley F."/>
            <person name="Blake D.P."/>
            <person name="Joachim A."/>
        </authorList>
    </citation>
    <scope>NUCLEOTIDE SEQUENCE [LARGE SCALE GENOMIC DNA]</scope>
    <source>
        <strain evidence="2 3">Wien I</strain>
    </source>
</reference>
<dbReference type="Proteomes" id="UP000221165">
    <property type="component" value="Unassembled WGS sequence"/>
</dbReference>
<accession>A0A2C6LD21</accession>
<feature type="region of interest" description="Disordered" evidence="1">
    <location>
        <begin position="211"/>
        <end position="239"/>
    </location>
</feature>
<dbReference type="GeneID" id="94424727"/>
<name>A0A2C6LD21_9APIC</name>
<feature type="compositionally biased region" description="Polar residues" evidence="1">
    <location>
        <begin position="220"/>
        <end position="233"/>
    </location>
</feature>
<proteinExistence type="predicted"/>
<organism evidence="2 3">
    <name type="scientific">Cystoisospora suis</name>
    <dbReference type="NCBI Taxonomy" id="483139"/>
    <lineage>
        <taxon>Eukaryota</taxon>
        <taxon>Sar</taxon>
        <taxon>Alveolata</taxon>
        <taxon>Apicomplexa</taxon>
        <taxon>Conoidasida</taxon>
        <taxon>Coccidia</taxon>
        <taxon>Eucoccidiorida</taxon>
        <taxon>Eimeriorina</taxon>
        <taxon>Sarcocystidae</taxon>
        <taxon>Cystoisospora</taxon>
    </lineage>
</organism>
<dbReference type="OrthoDB" id="382491at2759"/>
<dbReference type="VEuPathDB" id="ToxoDB:CSUI_001310"/>
<gene>
    <name evidence="2" type="ORF">CSUI_001310</name>
</gene>
<keyword evidence="3" id="KW-1185">Reference proteome</keyword>
<dbReference type="EMBL" id="MIGC01000510">
    <property type="protein sequence ID" value="PHJ24844.1"/>
    <property type="molecule type" value="Genomic_DNA"/>
</dbReference>
<protein>
    <submittedName>
        <fullName evidence="2">Uncharacterized protein</fullName>
    </submittedName>
</protein>
<dbReference type="RefSeq" id="XP_067926516.1">
    <property type="nucleotide sequence ID" value="XM_068061516.1"/>
</dbReference>
<evidence type="ECO:0000313" key="2">
    <source>
        <dbReference type="EMBL" id="PHJ24844.1"/>
    </source>
</evidence>
<comment type="caution">
    <text evidence="2">The sequence shown here is derived from an EMBL/GenBank/DDBJ whole genome shotgun (WGS) entry which is preliminary data.</text>
</comment>